<gene>
    <name evidence="2" type="ORF">LL965_17460</name>
</gene>
<evidence type="ECO:0000313" key="2">
    <source>
        <dbReference type="EMBL" id="MCC4621772.1"/>
    </source>
</evidence>
<proteinExistence type="predicted"/>
<feature type="region of interest" description="Disordered" evidence="1">
    <location>
        <begin position="1"/>
        <end position="51"/>
    </location>
</feature>
<evidence type="ECO:0000313" key="3">
    <source>
        <dbReference type="Proteomes" id="UP001199206"/>
    </source>
</evidence>
<dbReference type="Proteomes" id="UP001199206">
    <property type="component" value="Unassembled WGS sequence"/>
</dbReference>
<name>A0ABS8HM48_9XANT</name>
<sequence length="142" mass="15917">MTPQIETAPARQRQSRKSQARPLPRNEQAMATTVHHPRAAASGSHPALLSGNTYATRPTRFDPIACDCCNRSIGYFESSKSTRRFAFGELCWILCKECDRTSAETHPEGEPRELVLGWILTRAGRFGQQFREAVQAQLGWQA</sequence>
<accession>A0ABS8HM48</accession>
<keyword evidence="3" id="KW-1185">Reference proteome</keyword>
<reference evidence="2 3" key="1">
    <citation type="submission" date="2021-10" db="EMBL/GenBank/DDBJ databases">
        <title>Genome sequencing of Xanthomonas strains from NCPPB.</title>
        <authorList>
            <person name="Hussein R."/>
            <person name="Harrison J."/>
            <person name="Studholme D.J."/>
            <person name="Vicente J."/>
            <person name="Grant M."/>
        </authorList>
    </citation>
    <scope>NUCLEOTIDE SEQUENCE [LARGE SCALE GENOMIC DNA]</scope>
    <source>
        <strain evidence="2 3">NCPPB 101</strain>
    </source>
</reference>
<protein>
    <submittedName>
        <fullName evidence="2">Uncharacterized protein</fullName>
    </submittedName>
</protein>
<evidence type="ECO:0000256" key="1">
    <source>
        <dbReference type="SAM" id="MobiDB-lite"/>
    </source>
</evidence>
<organism evidence="2 3">
    <name type="scientific">Xanthomonas cassavae CFBP 4642</name>
    <dbReference type="NCBI Taxonomy" id="1219375"/>
    <lineage>
        <taxon>Bacteria</taxon>
        <taxon>Pseudomonadati</taxon>
        <taxon>Pseudomonadota</taxon>
        <taxon>Gammaproteobacteria</taxon>
        <taxon>Lysobacterales</taxon>
        <taxon>Lysobacteraceae</taxon>
        <taxon>Xanthomonas</taxon>
    </lineage>
</organism>
<dbReference type="EMBL" id="JAJGQJ010000052">
    <property type="protein sequence ID" value="MCC4621772.1"/>
    <property type="molecule type" value="Genomic_DNA"/>
</dbReference>
<dbReference type="RefSeq" id="WP_152527271.1">
    <property type="nucleotide sequence ID" value="NZ_CAWLZN010000001.1"/>
</dbReference>
<comment type="caution">
    <text evidence="2">The sequence shown here is derived from an EMBL/GenBank/DDBJ whole genome shotgun (WGS) entry which is preliminary data.</text>
</comment>